<gene>
    <name evidence="1" type="ORF">UFOPK1380_00175</name>
    <name evidence="2" type="ORF">UFOPK1778_00762</name>
    <name evidence="3" type="ORF">UFOPK4095_01059</name>
</gene>
<organism evidence="2">
    <name type="scientific">freshwater metagenome</name>
    <dbReference type="NCBI Taxonomy" id="449393"/>
    <lineage>
        <taxon>unclassified sequences</taxon>
        <taxon>metagenomes</taxon>
        <taxon>ecological metagenomes</taxon>
    </lineage>
</organism>
<dbReference type="AlphaFoldDB" id="A0A6J6FSX1"/>
<sequence>MGTSVRALMVIDVNAQALLDTAELTVVGRLVDASNATLLCSINEEIRVIYKPIAGERPLWDFPDGDLASREVAAYYISKVGGFDLVPYTTLRDGPFGKGSVQHWIDNDESIDIAVYGQSDDLQLRALALFDAVLNNTDRKFGHLLLTKEGKLFGCDHGVTLHTDPKLRTVLWQWSGDALTPQEIEQLRNLRSVLDTQYLGQLISAAEIDALTSRIDELIRIQRMPTPSDEWPAVPWPPF</sequence>
<proteinExistence type="predicted"/>
<evidence type="ECO:0000313" key="2">
    <source>
        <dbReference type="EMBL" id="CAB4592146.1"/>
    </source>
</evidence>
<evidence type="ECO:0000313" key="1">
    <source>
        <dbReference type="EMBL" id="CAB4530181.1"/>
    </source>
</evidence>
<name>A0A6J6FSX1_9ZZZZ</name>
<evidence type="ECO:0000313" key="3">
    <source>
        <dbReference type="EMBL" id="CAB5021861.1"/>
    </source>
</evidence>
<dbReference type="EMBL" id="CAEZUD010000037">
    <property type="protein sequence ID" value="CAB4592146.1"/>
    <property type="molecule type" value="Genomic_DNA"/>
</dbReference>
<dbReference type="EMBL" id="CAEZSC010000005">
    <property type="protein sequence ID" value="CAB4530181.1"/>
    <property type="molecule type" value="Genomic_DNA"/>
</dbReference>
<reference evidence="2" key="1">
    <citation type="submission" date="2020-05" db="EMBL/GenBank/DDBJ databases">
        <authorList>
            <person name="Chiriac C."/>
            <person name="Salcher M."/>
            <person name="Ghai R."/>
            <person name="Kavagutti S V."/>
        </authorList>
    </citation>
    <scope>NUCLEOTIDE SEQUENCE</scope>
</reference>
<protein>
    <submittedName>
        <fullName evidence="2">Unannotated protein</fullName>
    </submittedName>
</protein>
<dbReference type="EMBL" id="CAFBPI010000080">
    <property type="protein sequence ID" value="CAB5021861.1"/>
    <property type="molecule type" value="Genomic_DNA"/>
</dbReference>
<accession>A0A6J6FSX1</accession>